<gene>
    <name evidence="2" type="ORF">A2Z24_01890</name>
</gene>
<name>A0A1G1WER0_9BACT</name>
<feature type="transmembrane region" description="Helical" evidence="1">
    <location>
        <begin position="115"/>
        <end position="135"/>
    </location>
</feature>
<dbReference type="Proteomes" id="UP000177588">
    <property type="component" value="Unassembled WGS sequence"/>
</dbReference>
<reference evidence="2 3" key="1">
    <citation type="journal article" date="2016" name="Nat. Commun.">
        <title>Thousands of microbial genomes shed light on interconnected biogeochemical processes in an aquifer system.</title>
        <authorList>
            <person name="Anantharaman K."/>
            <person name="Brown C.T."/>
            <person name="Hug L.A."/>
            <person name="Sharon I."/>
            <person name="Castelle C.J."/>
            <person name="Probst A.J."/>
            <person name="Thomas B.C."/>
            <person name="Singh A."/>
            <person name="Wilkins M.J."/>
            <person name="Karaoz U."/>
            <person name="Brodie E.L."/>
            <person name="Williams K.H."/>
            <person name="Hubbard S.S."/>
            <person name="Banfield J.F."/>
        </authorList>
    </citation>
    <scope>NUCLEOTIDE SEQUENCE [LARGE SCALE GENOMIC DNA]</scope>
</reference>
<evidence type="ECO:0000313" key="2">
    <source>
        <dbReference type="EMBL" id="OGY26124.1"/>
    </source>
</evidence>
<feature type="transmembrane region" description="Helical" evidence="1">
    <location>
        <begin position="84"/>
        <end position="103"/>
    </location>
</feature>
<sequence>MKDQGPSEKNKNLEVQEKKPAKSWLFRIGLVLFVLAFGLILFLALAQIIPTYFFHSEPPDFLRERCGDLTGIYFCEPAPTYRTIPALGILAFIGLGLVLINYFGEFRNRKKKILLVQLAIVLSMLVLILGGLKWLDFFNMLQPINQKVATSTKNELFCSLPGIENYKEQSCILEVARLRRDPRPCTKIGSSWRNICYTDIARVTRDVTVCDKLKFPATNYSDENLLESCYERVAQLKKDAGLCERFTGHLADGCYLQVAEVKGAALCERITDWRTRRNCNESAEGAKSDFYFGATDQGFLIEALARNDLTICGKIKDSFERSVCLEALK</sequence>
<dbReference type="EMBL" id="MHCT01000015">
    <property type="protein sequence ID" value="OGY26124.1"/>
    <property type="molecule type" value="Genomic_DNA"/>
</dbReference>
<proteinExistence type="predicted"/>
<dbReference type="STRING" id="1802597.A2Z24_01890"/>
<accession>A0A1G1WER0</accession>
<dbReference type="AlphaFoldDB" id="A0A1G1WER0"/>
<protein>
    <submittedName>
        <fullName evidence="2">Uncharacterized protein</fullName>
    </submittedName>
</protein>
<evidence type="ECO:0000313" key="3">
    <source>
        <dbReference type="Proteomes" id="UP000177588"/>
    </source>
</evidence>
<keyword evidence="1" id="KW-0812">Transmembrane</keyword>
<comment type="caution">
    <text evidence="2">The sequence shown here is derived from an EMBL/GenBank/DDBJ whole genome shotgun (WGS) entry which is preliminary data.</text>
</comment>
<keyword evidence="1" id="KW-1133">Transmembrane helix</keyword>
<feature type="transmembrane region" description="Helical" evidence="1">
    <location>
        <begin position="24"/>
        <end position="49"/>
    </location>
</feature>
<keyword evidence="1" id="KW-0472">Membrane</keyword>
<evidence type="ECO:0000256" key="1">
    <source>
        <dbReference type="SAM" id="Phobius"/>
    </source>
</evidence>
<organism evidence="2 3">
    <name type="scientific">Candidatus Woykebacteria bacterium RBG_16_44_10</name>
    <dbReference type="NCBI Taxonomy" id="1802597"/>
    <lineage>
        <taxon>Bacteria</taxon>
        <taxon>Candidatus Woykeibacteriota</taxon>
    </lineage>
</organism>